<reference evidence="1" key="3">
    <citation type="submission" date="2019-06" db="EMBL/GenBank/DDBJ databases">
        <authorList>
            <person name="Poynton C."/>
            <person name="Hasenbein S."/>
            <person name="Benoit J.B."/>
            <person name="Sepulveda M.S."/>
            <person name="Poelchau M.F."/>
            <person name="Murali S.C."/>
            <person name="Chen S."/>
            <person name="Glastad K.M."/>
            <person name="Werren J.H."/>
            <person name="Vineis J.H."/>
            <person name="Bowen J.L."/>
            <person name="Friedrich M."/>
            <person name="Jones J."/>
            <person name="Robertson H.M."/>
            <person name="Feyereisen R."/>
            <person name="Mechler-Hickson A."/>
            <person name="Mathers N."/>
            <person name="Lee C.E."/>
            <person name="Colbourne J.K."/>
            <person name="Biales A."/>
            <person name="Johnston J.S."/>
            <person name="Wellborn G.A."/>
            <person name="Rosendale A.J."/>
            <person name="Cridge A.G."/>
            <person name="Munoz-Torres M.C."/>
            <person name="Bain P.A."/>
            <person name="Manny A.R."/>
            <person name="Major K.M."/>
            <person name="Lambert F.N."/>
            <person name="Vulpe C.D."/>
            <person name="Tuck P."/>
            <person name="Blalock B.J."/>
            <person name="Lin Y.-Y."/>
            <person name="Smith M.E."/>
            <person name="Ochoa-Acuna H."/>
            <person name="Chen M.-J.M."/>
            <person name="Childers C.P."/>
            <person name="Qu J."/>
            <person name="Dugan S."/>
            <person name="Lee S.L."/>
            <person name="Chao H."/>
            <person name="Dinh H."/>
            <person name="Han Y."/>
            <person name="Doddapaneni H."/>
            <person name="Worley K.C."/>
            <person name="Muzny D.M."/>
            <person name="Gibbs R.A."/>
            <person name="Richards S."/>
        </authorList>
    </citation>
    <scope>NUCLEOTIDE SEQUENCE</scope>
    <source>
        <strain evidence="1">HAZT.00-mixed</strain>
        <tissue evidence="1">Whole organism</tissue>
    </source>
</reference>
<organism evidence="1">
    <name type="scientific">Hyalella azteca</name>
    <name type="common">Amphipod</name>
    <dbReference type="NCBI Taxonomy" id="294128"/>
    <lineage>
        <taxon>Eukaryota</taxon>
        <taxon>Metazoa</taxon>
        <taxon>Ecdysozoa</taxon>
        <taxon>Arthropoda</taxon>
        <taxon>Crustacea</taxon>
        <taxon>Multicrustacea</taxon>
        <taxon>Malacostraca</taxon>
        <taxon>Eumalacostraca</taxon>
        <taxon>Peracarida</taxon>
        <taxon>Amphipoda</taxon>
        <taxon>Senticaudata</taxon>
        <taxon>Talitrida</taxon>
        <taxon>Talitroidea</taxon>
        <taxon>Hyalellidae</taxon>
        <taxon>Hyalella</taxon>
    </lineage>
</organism>
<reference evidence="1" key="2">
    <citation type="journal article" date="2018" name="Environ. Sci. Technol.">
        <title>The Toxicogenome of Hyalella azteca: A Model for Sediment Ecotoxicology and Evolutionary Toxicology.</title>
        <authorList>
            <person name="Poynton H.C."/>
            <person name="Hasenbein S."/>
            <person name="Benoit J.B."/>
            <person name="Sepulveda M.S."/>
            <person name="Poelchau M.F."/>
            <person name="Hughes D.S.T."/>
            <person name="Murali S.C."/>
            <person name="Chen S."/>
            <person name="Glastad K.M."/>
            <person name="Goodisman M.A.D."/>
            <person name="Werren J.H."/>
            <person name="Vineis J.H."/>
            <person name="Bowen J.L."/>
            <person name="Friedrich M."/>
            <person name="Jones J."/>
            <person name="Robertson H.M."/>
            <person name="Feyereisen R."/>
            <person name="Mechler-Hickson A."/>
            <person name="Mathers N."/>
            <person name="Lee C.E."/>
            <person name="Colbourne J.K."/>
            <person name="Biales A."/>
            <person name="Johnston J.S."/>
            <person name="Wellborn G.A."/>
            <person name="Rosendale A.J."/>
            <person name="Cridge A.G."/>
            <person name="Munoz-Torres M.C."/>
            <person name="Bain P.A."/>
            <person name="Manny A.R."/>
            <person name="Major K.M."/>
            <person name="Lambert F.N."/>
            <person name="Vulpe C.D."/>
            <person name="Tuck P."/>
            <person name="Blalock B.J."/>
            <person name="Lin Y.Y."/>
            <person name="Smith M.E."/>
            <person name="Ochoa-Acuna H."/>
            <person name="Chen M.M."/>
            <person name="Childers C.P."/>
            <person name="Qu J."/>
            <person name="Dugan S."/>
            <person name="Lee S.L."/>
            <person name="Chao H."/>
            <person name="Dinh H."/>
            <person name="Han Y."/>
            <person name="Doddapaneni H."/>
            <person name="Worley K.C."/>
            <person name="Muzny D.M."/>
            <person name="Gibbs R.A."/>
            <person name="Richards S."/>
        </authorList>
    </citation>
    <scope>NUCLEOTIDE SEQUENCE</scope>
    <source>
        <strain evidence="1">HAZT.00-mixed</strain>
        <tissue evidence="1">Whole organism</tissue>
    </source>
</reference>
<sequence length="173" mass="19236">MNSVWQLIPRVTMDVATSEKRLPLLNPAPLAAPHNKTSERKTAKRVSCLSTTVEKDQKLSFAVTELSGELLKLSQTQASAFEAKTSVTRAANSARDAANAFLVAWHSGPSVMLECYSKYPVEGRTESRDKKKRKLSELFGEDRDEEAKLNIFIEATSIANKTRNLARGLRQKN</sequence>
<dbReference type="AlphaFoldDB" id="A0A6A0HAM0"/>
<accession>A0A6A0HAM0</accession>
<dbReference type="EMBL" id="JQDR03003849">
    <property type="protein sequence ID" value="KAA0202324.1"/>
    <property type="molecule type" value="Genomic_DNA"/>
</dbReference>
<evidence type="ECO:0000313" key="1">
    <source>
        <dbReference type="EMBL" id="KAA0202324.1"/>
    </source>
</evidence>
<protein>
    <submittedName>
        <fullName evidence="1">Uncharacterized protein</fullName>
    </submittedName>
</protein>
<comment type="caution">
    <text evidence="1">The sequence shown here is derived from an EMBL/GenBank/DDBJ whole genome shotgun (WGS) entry which is preliminary data.</text>
</comment>
<name>A0A6A0HAM0_HYAAZ</name>
<proteinExistence type="predicted"/>
<dbReference type="Proteomes" id="UP000711488">
    <property type="component" value="Unassembled WGS sequence"/>
</dbReference>
<reference evidence="1" key="1">
    <citation type="submission" date="2014-08" db="EMBL/GenBank/DDBJ databases">
        <authorList>
            <person name="Murali S."/>
            <person name="Richards S."/>
            <person name="Bandaranaike D."/>
            <person name="Bellair M."/>
            <person name="Blankenburg K."/>
            <person name="Chao H."/>
            <person name="Dinh H."/>
            <person name="Doddapaneni H."/>
            <person name="Dugan-Rocha S."/>
            <person name="Elkadiri S."/>
            <person name="Gnanaolivu R."/>
            <person name="Hughes D."/>
            <person name="Lee S."/>
            <person name="Li M."/>
            <person name="Ming W."/>
            <person name="Munidasa M."/>
            <person name="Muniz J."/>
            <person name="Nguyen L."/>
            <person name="Osuji N."/>
            <person name="Pu L.-L."/>
            <person name="Puazo M."/>
            <person name="Skinner E."/>
            <person name="Qu C."/>
            <person name="Quiroz J."/>
            <person name="Raj R."/>
            <person name="Weissenberger G."/>
            <person name="Xin Y."/>
            <person name="Zou X."/>
            <person name="Han Y."/>
            <person name="Worley K."/>
            <person name="Muzny D."/>
            <person name="Gibbs R."/>
        </authorList>
    </citation>
    <scope>NUCLEOTIDE SEQUENCE</scope>
    <source>
        <strain evidence="1">HAZT.00-mixed</strain>
        <tissue evidence="1">Whole organism</tissue>
    </source>
</reference>
<gene>
    <name evidence="1" type="ORF">HAZT_HAZT010602</name>
</gene>